<evidence type="ECO:0000256" key="1">
    <source>
        <dbReference type="SAM" id="SignalP"/>
    </source>
</evidence>
<keyword evidence="3" id="KW-1185">Reference proteome</keyword>
<protein>
    <submittedName>
        <fullName evidence="2">DUF481 domain-containing protein</fullName>
    </submittedName>
</protein>
<feature type="signal peptide" evidence="1">
    <location>
        <begin position="1"/>
        <end position="20"/>
    </location>
</feature>
<gene>
    <name evidence="2" type="ORF">GCM10011607_26870</name>
</gene>
<dbReference type="RefSeq" id="WP_188739869.1">
    <property type="nucleotide sequence ID" value="NZ_BMII01000022.1"/>
</dbReference>
<dbReference type="Proteomes" id="UP000617555">
    <property type="component" value="Unassembled WGS sequence"/>
</dbReference>
<sequence length="303" mass="34460">MIKSIFYIVIMLLCTQSANASNIDNSDPMSIMDTFSLDFGVFYANSDSNMAVTNPKTGGTFPIDFEDTLLLAEEQYLPYFELTYTFNQRHHFYIDWKSLDRQADNNHVNEDFILEDIDGKDYLIEVGTKLDTELNIDILRLGYGYDVWQGTDYAVGISIGFHTMFIEAVFKGTIGTCIPDSSLTSLCSNVVATPEVVDDTLTAPLPNIGIYGSYELYHGWTFSAYAQYFSVAYDDVDGSLIDVRLGIETQCSENWSLKLAYNYYDVDITIEKQRKMNNNVLKTFDHNINYSFTGPLFAVSYRF</sequence>
<organism evidence="2 3">
    <name type="scientific">Shewanella inventionis</name>
    <dbReference type="NCBI Taxonomy" id="1738770"/>
    <lineage>
        <taxon>Bacteria</taxon>
        <taxon>Pseudomonadati</taxon>
        <taxon>Pseudomonadota</taxon>
        <taxon>Gammaproteobacteria</taxon>
        <taxon>Alteromonadales</taxon>
        <taxon>Shewanellaceae</taxon>
        <taxon>Shewanella</taxon>
    </lineage>
</organism>
<evidence type="ECO:0000313" key="2">
    <source>
        <dbReference type="EMBL" id="GGB64726.1"/>
    </source>
</evidence>
<keyword evidence="1" id="KW-0732">Signal</keyword>
<evidence type="ECO:0000313" key="3">
    <source>
        <dbReference type="Proteomes" id="UP000617555"/>
    </source>
</evidence>
<comment type="caution">
    <text evidence="2">The sequence shown here is derived from an EMBL/GenBank/DDBJ whole genome shotgun (WGS) entry which is preliminary data.</text>
</comment>
<reference evidence="3" key="1">
    <citation type="journal article" date="2019" name="Int. J. Syst. Evol. Microbiol.">
        <title>The Global Catalogue of Microorganisms (GCM) 10K type strain sequencing project: providing services to taxonomists for standard genome sequencing and annotation.</title>
        <authorList>
            <consortium name="The Broad Institute Genomics Platform"/>
            <consortium name="The Broad Institute Genome Sequencing Center for Infectious Disease"/>
            <person name="Wu L."/>
            <person name="Ma J."/>
        </authorList>
    </citation>
    <scope>NUCLEOTIDE SEQUENCE [LARGE SCALE GENOMIC DNA]</scope>
    <source>
        <strain evidence="3">CGMCC 1.15339</strain>
    </source>
</reference>
<proteinExistence type="predicted"/>
<feature type="chain" id="PRO_5047481900" evidence="1">
    <location>
        <begin position="21"/>
        <end position="303"/>
    </location>
</feature>
<name>A0ABQ1JC87_9GAMM</name>
<dbReference type="EMBL" id="BMII01000022">
    <property type="protein sequence ID" value="GGB64726.1"/>
    <property type="molecule type" value="Genomic_DNA"/>
</dbReference>
<dbReference type="Gene3D" id="2.40.128.90">
    <property type="entry name" value="OMPT-like"/>
    <property type="match status" value="1"/>
</dbReference>
<dbReference type="InterPro" id="IPR053724">
    <property type="entry name" value="OMP_A26_sf"/>
</dbReference>
<accession>A0ABQ1JC87</accession>